<name>A0ABW1CYY3_9ACTN</name>
<dbReference type="SUPFAM" id="SSF52540">
    <property type="entry name" value="P-loop containing nucleoside triphosphate hydrolases"/>
    <property type="match status" value="1"/>
</dbReference>
<dbReference type="InterPro" id="IPR027417">
    <property type="entry name" value="P-loop_NTPase"/>
</dbReference>
<dbReference type="EMBL" id="JBHSPA010000050">
    <property type="protein sequence ID" value="MFC5830046.1"/>
    <property type="molecule type" value="Genomic_DNA"/>
</dbReference>
<dbReference type="Proteomes" id="UP001596058">
    <property type="component" value="Unassembled WGS sequence"/>
</dbReference>
<accession>A0ABW1CYY3</accession>
<organism evidence="1 2">
    <name type="scientific">Nonomuraea insulae</name>
    <dbReference type="NCBI Taxonomy" id="1616787"/>
    <lineage>
        <taxon>Bacteria</taxon>
        <taxon>Bacillati</taxon>
        <taxon>Actinomycetota</taxon>
        <taxon>Actinomycetes</taxon>
        <taxon>Streptosporangiales</taxon>
        <taxon>Streptosporangiaceae</taxon>
        <taxon>Nonomuraea</taxon>
    </lineage>
</organism>
<dbReference type="RefSeq" id="WP_379519540.1">
    <property type="nucleotide sequence ID" value="NZ_JBHSPA010000050.1"/>
</dbReference>
<proteinExistence type="predicted"/>
<sequence>MLIALCSGGHSPGVTTAGLALTMAWPREVLYAECDRAGGSLHAGYLLGQPRERGLGEWAVQLRRGADPARSLHEQTYCLTGFENKLILPGLAEPAQATSIQPLWPTITATFATLPIDVIADVGRAGGPDTSTELLRDADTVLLIARPNLVDLTAAAPRLQEIKHLRGSRPGPVILLVGNGPYSRSEVTRTLSTDVAAHFPYDPRAANVLSHGTGNDRYVSRSLLIRAARDFAEGFCAQAVEDEVMAR</sequence>
<keyword evidence="2" id="KW-1185">Reference proteome</keyword>
<reference evidence="2" key="1">
    <citation type="journal article" date="2019" name="Int. J. Syst. Evol. Microbiol.">
        <title>The Global Catalogue of Microorganisms (GCM) 10K type strain sequencing project: providing services to taxonomists for standard genome sequencing and annotation.</title>
        <authorList>
            <consortium name="The Broad Institute Genomics Platform"/>
            <consortium name="The Broad Institute Genome Sequencing Center for Infectious Disease"/>
            <person name="Wu L."/>
            <person name="Ma J."/>
        </authorList>
    </citation>
    <scope>NUCLEOTIDE SEQUENCE [LARGE SCALE GENOMIC DNA]</scope>
    <source>
        <strain evidence="2">CCUG 53903</strain>
    </source>
</reference>
<dbReference type="Gene3D" id="3.40.50.300">
    <property type="entry name" value="P-loop containing nucleotide triphosphate hydrolases"/>
    <property type="match status" value="1"/>
</dbReference>
<protein>
    <submittedName>
        <fullName evidence="1">MinD/ParA family protein</fullName>
    </submittedName>
</protein>
<comment type="caution">
    <text evidence="1">The sequence shown here is derived from an EMBL/GenBank/DDBJ whole genome shotgun (WGS) entry which is preliminary data.</text>
</comment>
<evidence type="ECO:0000313" key="2">
    <source>
        <dbReference type="Proteomes" id="UP001596058"/>
    </source>
</evidence>
<evidence type="ECO:0000313" key="1">
    <source>
        <dbReference type="EMBL" id="MFC5830046.1"/>
    </source>
</evidence>
<gene>
    <name evidence="1" type="ORF">ACFPZ3_39835</name>
</gene>